<evidence type="ECO:0000313" key="7">
    <source>
        <dbReference type="Proteomes" id="UP001228905"/>
    </source>
</evidence>
<dbReference type="PANTHER" id="PTHR11019">
    <property type="entry name" value="HTH-TYPE TRANSCRIPTIONAL REGULATOR NIMR"/>
    <property type="match status" value="1"/>
</dbReference>
<dbReference type="Proteomes" id="UP001228905">
    <property type="component" value="Unassembled WGS sequence"/>
</dbReference>
<dbReference type="RefSeq" id="WP_307345093.1">
    <property type="nucleotide sequence ID" value="NZ_JAUSVS010000001.1"/>
</dbReference>
<proteinExistence type="predicted"/>
<evidence type="ECO:0000256" key="3">
    <source>
        <dbReference type="ARBA" id="ARBA00023159"/>
    </source>
</evidence>
<dbReference type="SMART" id="SM00342">
    <property type="entry name" value="HTH_ARAC"/>
    <property type="match status" value="1"/>
</dbReference>
<dbReference type="PRINTS" id="PR00032">
    <property type="entry name" value="HTHARAC"/>
</dbReference>
<dbReference type="InterPro" id="IPR018060">
    <property type="entry name" value="HTH_AraC"/>
</dbReference>
<dbReference type="CDD" id="cd06124">
    <property type="entry name" value="cupin_NimR-like_N"/>
    <property type="match status" value="1"/>
</dbReference>
<keyword evidence="7" id="KW-1185">Reference proteome</keyword>
<dbReference type="PROSITE" id="PS01124">
    <property type="entry name" value="HTH_ARAC_FAMILY_2"/>
    <property type="match status" value="1"/>
</dbReference>
<dbReference type="PANTHER" id="PTHR11019:SF159">
    <property type="entry name" value="TRANSCRIPTIONAL REGULATOR-RELATED"/>
    <property type="match status" value="1"/>
</dbReference>
<protein>
    <submittedName>
        <fullName evidence="6">AraC-like DNA-binding protein</fullName>
    </submittedName>
</protein>
<gene>
    <name evidence="6" type="ORF">QO010_000334</name>
</gene>
<evidence type="ECO:0000256" key="2">
    <source>
        <dbReference type="ARBA" id="ARBA00023125"/>
    </source>
</evidence>
<evidence type="ECO:0000259" key="5">
    <source>
        <dbReference type="PROSITE" id="PS01124"/>
    </source>
</evidence>
<feature type="domain" description="HTH araC/xylS-type" evidence="5">
    <location>
        <begin position="155"/>
        <end position="254"/>
    </location>
</feature>
<keyword evidence="1" id="KW-0805">Transcription regulation</keyword>
<reference evidence="6 7" key="1">
    <citation type="submission" date="2023-07" db="EMBL/GenBank/DDBJ databases">
        <title>Genomic Encyclopedia of Type Strains, Phase IV (KMG-IV): sequencing the most valuable type-strain genomes for metagenomic binning, comparative biology and taxonomic classification.</title>
        <authorList>
            <person name="Goeker M."/>
        </authorList>
    </citation>
    <scope>NUCLEOTIDE SEQUENCE [LARGE SCALE GENOMIC DNA]</scope>
    <source>
        <strain evidence="6 7">DSM 18695</strain>
    </source>
</reference>
<dbReference type="InterPro" id="IPR011051">
    <property type="entry name" value="RmlC_Cupin_sf"/>
</dbReference>
<dbReference type="PROSITE" id="PS00041">
    <property type="entry name" value="HTH_ARAC_FAMILY_1"/>
    <property type="match status" value="1"/>
</dbReference>
<dbReference type="EMBL" id="JAUSVS010000001">
    <property type="protein sequence ID" value="MDQ0462586.1"/>
    <property type="molecule type" value="Genomic_DNA"/>
</dbReference>
<keyword evidence="4" id="KW-0804">Transcription</keyword>
<sequence>MSLTRHIYRDPDGYPVRGLAMTFQDGHRLDRHTHPWGQLVYAASGTMRVSTPDTAWLVPPTRAIWAPAGTPHEIEMRGTVAMRTLYLASDGDGSRLSACRAIEVSPLLRELILHIVALQRLDLDDPAHVRLEGLLLDLLAASQTAPLELPLPADSRARAFADRLLAEPGARTGFAALARGSGASLRTLQRLFLAETGLSLEAWRGRARLQQAVAALSRGASVTETALEAGYQSSSAFIAAFKRTFGETPARYRG</sequence>
<comment type="caution">
    <text evidence="6">The sequence shown here is derived from an EMBL/GenBank/DDBJ whole genome shotgun (WGS) entry which is preliminary data.</text>
</comment>
<dbReference type="Gene3D" id="1.10.10.60">
    <property type="entry name" value="Homeodomain-like"/>
    <property type="match status" value="1"/>
</dbReference>
<dbReference type="InterPro" id="IPR018062">
    <property type="entry name" value="HTH_AraC-typ_CS"/>
</dbReference>
<dbReference type="Pfam" id="PF12833">
    <property type="entry name" value="HTH_18"/>
    <property type="match status" value="1"/>
</dbReference>
<organism evidence="6 7">
    <name type="scientific">Caulobacter ginsengisoli</name>
    <dbReference type="NCBI Taxonomy" id="400775"/>
    <lineage>
        <taxon>Bacteria</taxon>
        <taxon>Pseudomonadati</taxon>
        <taxon>Pseudomonadota</taxon>
        <taxon>Alphaproteobacteria</taxon>
        <taxon>Caulobacterales</taxon>
        <taxon>Caulobacteraceae</taxon>
        <taxon>Caulobacter</taxon>
    </lineage>
</organism>
<dbReference type="InterPro" id="IPR020449">
    <property type="entry name" value="Tscrpt_reg_AraC-type_HTH"/>
</dbReference>
<dbReference type="SUPFAM" id="SSF51182">
    <property type="entry name" value="RmlC-like cupins"/>
    <property type="match status" value="1"/>
</dbReference>
<evidence type="ECO:0000256" key="1">
    <source>
        <dbReference type="ARBA" id="ARBA00023015"/>
    </source>
</evidence>
<keyword evidence="3" id="KW-0010">Activator</keyword>
<dbReference type="InterPro" id="IPR009057">
    <property type="entry name" value="Homeodomain-like_sf"/>
</dbReference>
<name>A0ABU0IMH4_9CAUL</name>
<dbReference type="InterPro" id="IPR003313">
    <property type="entry name" value="AraC-bd"/>
</dbReference>
<dbReference type="Gene3D" id="2.60.120.10">
    <property type="entry name" value="Jelly Rolls"/>
    <property type="match status" value="1"/>
</dbReference>
<accession>A0ABU0IMH4</accession>
<dbReference type="InterPro" id="IPR014710">
    <property type="entry name" value="RmlC-like_jellyroll"/>
</dbReference>
<evidence type="ECO:0000256" key="4">
    <source>
        <dbReference type="ARBA" id="ARBA00023163"/>
    </source>
</evidence>
<dbReference type="SUPFAM" id="SSF46689">
    <property type="entry name" value="Homeodomain-like"/>
    <property type="match status" value="1"/>
</dbReference>
<dbReference type="Pfam" id="PF02311">
    <property type="entry name" value="AraC_binding"/>
    <property type="match status" value="1"/>
</dbReference>
<keyword evidence="2" id="KW-0238">DNA-binding</keyword>
<evidence type="ECO:0000313" key="6">
    <source>
        <dbReference type="EMBL" id="MDQ0462586.1"/>
    </source>
</evidence>